<dbReference type="EMBL" id="CP104558">
    <property type="protein sequence ID" value="UXH43367.1"/>
    <property type="molecule type" value="Genomic_DNA"/>
</dbReference>
<keyword evidence="2" id="KW-1185">Reference proteome</keyword>
<proteinExistence type="predicted"/>
<evidence type="ECO:0000313" key="1">
    <source>
        <dbReference type="EMBL" id="UXH43367.1"/>
    </source>
</evidence>
<accession>A0ACD4C4L5</accession>
<evidence type="ECO:0000313" key="2">
    <source>
        <dbReference type="Proteomes" id="UP001064027"/>
    </source>
</evidence>
<organism evidence="1 2">
    <name type="scientific">Rossellomorea vietnamensis</name>
    <dbReference type="NCBI Taxonomy" id="218284"/>
    <lineage>
        <taxon>Bacteria</taxon>
        <taxon>Bacillati</taxon>
        <taxon>Bacillota</taxon>
        <taxon>Bacilli</taxon>
        <taxon>Bacillales</taxon>
        <taxon>Bacillaceae</taxon>
        <taxon>Rossellomorea</taxon>
    </lineage>
</organism>
<sequence>MSIFLTVDTLIDKAVTAELIGKEDEVYARNRILALLKLEAYQAEGTDQSEKASIPDLLEVLTAYAVEKGIIEDLFDEKEMLSATVMDCLVARPSVINQTFAAHYKKDPKQATDYFYQLSQDSNYIQTKRISQNISYKVDSEYGELDITINLSKPEKDPKQIALEKSMPKKDQTYPQCLLCVENEGYEGRIGHPARANHRMIRLNLANESWMLQYSPYVYYNEHSIVLSETHRPMEINRAGFERLLHFVDQFPHYFAGSNADLPIVGGSILSHDHYQGGHYEFAMEKAEIDFTFSMSHHPEVGAGIVKWPMSVVRLNSGNMEALLAAAEEVLSEWRRYSDPESDVLAFTGDTPHNTITPIARMRDGKYEMDLVLRNNRTDEKHPMGIFHPHEDVHHIKKENIGLIEVMGLAVLPARLKEELGEVEKALSGEDHHVADYHLPWVGELKERYQNVTADNVSGIVKEELGKKFARVLEDAGVFKRNEQGQQAFKRFVQKFESSDR</sequence>
<protein>
    <submittedName>
        <fullName evidence="1">UDP-glucose--hexose-1-phosphate uridylyltransferase</fullName>
        <ecNumber evidence="1">2.7.7.12</ecNumber>
    </submittedName>
</protein>
<keyword evidence="1" id="KW-0548">Nucleotidyltransferase</keyword>
<reference evidence="1" key="1">
    <citation type="submission" date="2022-09" db="EMBL/GenBank/DDBJ databases">
        <title>Complete genome sequence of Rossellomorea vietnamensis strain RL-WG62, a newly isolated PGPR with the potential for plant salinity stress alleviation.</title>
        <authorList>
            <person name="Ren L."/>
            <person name="Wang G."/>
            <person name="Hu H."/>
        </authorList>
    </citation>
    <scope>NUCLEOTIDE SEQUENCE</scope>
    <source>
        <strain evidence="1">RL-WG62</strain>
    </source>
</reference>
<keyword evidence="1" id="KW-0808">Transferase</keyword>
<gene>
    <name evidence="1" type="primary">galT</name>
    <name evidence="1" type="ORF">N5C46_17100</name>
</gene>
<dbReference type="EC" id="2.7.7.12" evidence="1"/>
<name>A0ACD4C4L5_9BACI</name>
<dbReference type="Proteomes" id="UP001064027">
    <property type="component" value="Chromosome"/>
</dbReference>